<name>A0A6G3X889_9ACTN</name>
<dbReference type="Gene3D" id="1.10.510.10">
    <property type="entry name" value="Transferase(Phosphotransferase) domain 1"/>
    <property type="match status" value="1"/>
</dbReference>
<feature type="region of interest" description="Disordered" evidence="1">
    <location>
        <begin position="43"/>
        <end position="64"/>
    </location>
</feature>
<evidence type="ECO:0000313" key="3">
    <source>
        <dbReference type="EMBL" id="NEE13883.1"/>
    </source>
</evidence>
<gene>
    <name evidence="3" type="ORF">G3M58_46435</name>
</gene>
<dbReference type="EMBL" id="JAAGMN010004867">
    <property type="protein sequence ID" value="NEE13883.1"/>
    <property type="molecule type" value="Genomic_DNA"/>
</dbReference>
<reference evidence="3" key="1">
    <citation type="submission" date="2020-01" db="EMBL/GenBank/DDBJ databases">
        <title>Insect and environment-associated Actinomycetes.</title>
        <authorList>
            <person name="Currrie C."/>
            <person name="Chevrette M."/>
            <person name="Carlson C."/>
            <person name="Stubbendieck R."/>
            <person name="Wendt-Pienkowski E."/>
        </authorList>
    </citation>
    <scope>NUCLEOTIDE SEQUENCE</scope>
    <source>
        <strain evidence="3">SID7499</strain>
    </source>
</reference>
<feature type="non-terminal residue" evidence="3">
    <location>
        <position position="136"/>
    </location>
</feature>
<evidence type="ECO:0000256" key="1">
    <source>
        <dbReference type="SAM" id="MobiDB-lite"/>
    </source>
</evidence>
<dbReference type="InterPro" id="IPR000719">
    <property type="entry name" value="Prot_kinase_dom"/>
</dbReference>
<evidence type="ECO:0000259" key="2">
    <source>
        <dbReference type="PROSITE" id="PS50011"/>
    </source>
</evidence>
<dbReference type="AlphaFoldDB" id="A0A6G3X889"/>
<accession>A0A6G3X889</accession>
<sequence length="136" mass="15138">MGHLEEIEEIGNIEKRYEVLGMTGDGGQGDLYPAHEFRTGRRVAVKTQKARTVGTSSAHRSAGGHLLEEGNRMLKLTGIDEIPEIFASGTYRNRRCLVMEYIDGPQLRDSWAEAKPVRDPETVASVIGQLCEILQR</sequence>
<proteinExistence type="predicted"/>
<dbReference type="SUPFAM" id="SSF56112">
    <property type="entry name" value="Protein kinase-like (PK-like)"/>
    <property type="match status" value="1"/>
</dbReference>
<dbReference type="PROSITE" id="PS50011">
    <property type="entry name" value="PROTEIN_KINASE_DOM"/>
    <property type="match status" value="1"/>
</dbReference>
<dbReference type="InterPro" id="IPR011009">
    <property type="entry name" value="Kinase-like_dom_sf"/>
</dbReference>
<feature type="domain" description="Protein kinase" evidence="2">
    <location>
        <begin position="17"/>
        <end position="136"/>
    </location>
</feature>
<comment type="caution">
    <text evidence="3">The sequence shown here is derived from an EMBL/GenBank/DDBJ whole genome shotgun (WGS) entry which is preliminary data.</text>
</comment>
<protein>
    <recommendedName>
        <fullName evidence="2">Protein kinase domain-containing protein</fullName>
    </recommendedName>
</protein>
<organism evidence="3">
    <name type="scientific">Streptomyces sp. SID7499</name>
    <dbReference type="NCBI Taxonomy" id="2706086"/>
    <lineage>
        <taxon>Bacteria</taxon>
        <taxon>Bacillati</taxon>
        <taxon>Actinomycetota</taxon>
        <taxon>Actinomycetes</taxon>
        <taxon>Kitasatosporales</taxon>
        <taxon>Streptomycetaceae</taxon>
        <taxon>Streptomyces</taxon>
    </lineage>
</organism>
<dbReference type="GO" id="GO:0005524">
    <property type="term" value="F:ATP binding"/>
    <property type="evidence" value="ECO:0007669"/>
    <property type="project" value="InterPro"/>
</dbReference>
<dbReference type="GO" id="GO:0004672">
    <property type="term" value="F:protein kinase activity"/>
    <property type="evidence" value="ECO:0007669"/>
    <property type="project" value="InterPro"/>
</dbReference>